<evidence type="ECO:0000256" key="7">
    <source>
        <dbReference type="ARBA" id="ARBA00022824"/>
    </source>
</evidence>
<evidence type="ECO:0000256" key="6">
    <source>
        <dbReference type="ARBA" id="ARBA00022692"/>
    </source>
</evidence>
<dbReference type="Proteomes" id="UP000507245">
    <property type="component" value="Unassembled WGS sequence"/>
</dbReference>
<comment type="pathway">
    <text evidence="2">Protein modification; protein glycosylation.</text>
</comment>
<dbReference type="GO" id="GO:0052925">
    <property type="term" value="F:dol-P-Man:Man(5)GlcNAc(2)-PP-Dol alpha-1,3-mannosyltransferase activity"/>
    <property type="evidence" value="ECO:0007669"/>
    <property type="project" value="UniProtKB-EC"/>
</dbReference>
<feature type="transmembrane region" description="Helical" evidence="11">
    <location>
        <begin position="379"/>
        <end position="396"/>
    </location>
</feature>
<feature type="transmembrane region" description="Helical" evidence="11">
    <location>
        <begin position="340"/>
        <end position="359"/>
    </location>
</feature>
<evidence type="ECO:0000256" key="5">
    <source>
        <dbReference type="ARBA" id="ARBA00022679"/>
    </source>
</evidence>
<gene>
    <name evidence="12" type="ORF">CURHAP_LOCUS34637</name>
    <name evidence="13" type="ORF">ORAREDHAP_LOCUS34307</name>
</gene>
<organism evidence="13 15">
    <name type="scientific">Prunus armeniaca</name>
    <name type="common">Apricot</name>
    <name type="synonym">Armeniaca vulgaris</name>
    <dbReference type="NCBI Taxonomy" id="36596"/>
    <lineage>
        <taxon>Eukaryota</taxon>
        <taxon>Viridiplantae</taxon>
        <taxon>Streptophyta</taxon>
        <taxon>Embryophyta</taxon>
        <taxon>Tracheophyta</taxon>
        <taxon>Spermatophyta</taxon>
        <taxon>Magnoliopsida</taxon>
        <taxon>eudicotyledons</taxon>
        <taxon>Gunneridae</taxon>
        <taxon>Pentapetalae</taxon>
        <taxon>rosids</taxon>
        <taxon>fabids</taxon>
        <taxon>Rosales</taxon>
        <taxon>Rosaceae</taxon>
        <taxon>Amygdaloideae</taxon>
        <taxon>Amygdaleae</taxon>
        <taxon>Prunus</taxon>
    </lineage>
</organism>
<evidence type="ECO:0000256" key="9">
    <source>
        <dbReference type="ARBA" id="ARBA00023136"/>
    </source>
</evidence>
<dbReference type="Pfam" id="PF05208">
    <property type="entry name" value="ALG3"/>
    <property type="match status" value="1"/>
</dbReference>
<dbReference type="GO" id="GO:0005789">
    <property type="term" value="C:endoplasmic reticulum membrane"/>
    <property type="evidence" value="ECO:0007669"/>
    <property type="project" value="UniProtKB-SubCell"/>
</dbReference>
<reference evidence="15" key="1">
    <citation type="journal article" date="2020" name="Genome Biol.">
        <title>Gamete binning: chromosome-level and haplotype-resolved genome assembly enabled by high-throughput single-cell sequencing of gamete genomes.</title>
        <authorList>
            <person name="Campoy J.A."/>
            <person name="Sun H."/>
            <person name="Goel M."/>
            <person name="Jiao W.-B."/>
            <person name="Folz-Donahue K."/>
            <person name="Wang N."/>
            <person name="Rubio M."/>
            <person name="Liu C."/>
            <person name="Kukat C."/>
            <person name="Ruiz D."/>
            <person name="Huettel B."/>
            <person name="Schneeberger K."/>
        </authorList>
    </citation>
    <scope>NUCLEOTIDE SEQUENCE [LARGE SCALE GENOMIC DNA]</scope>
    <source>
        <strain evidence="15">cv. Rojo Pasion</strain>
    </source>
</reference>
<dbReference type="EMBL" id="CAEKKB010000005">
    <property type="protein sequence ID" value="CAB4312039.1"/>
    <property type="molecule type" value="Genomic_DNA"/>
</dbReference>
<evidence type="ECO:0000313" key="13">
    <source>
        <dbReference type="EMBL" id="CAB4312039.1"/>
    </source>
</evidence>
<evidence type="ECO:0000313" key="15">
    <source>
        <dbReference type="Proteomes" id="UP000507245"/>
    </source>
</evidence>
<evidence type="ECO:0000313" key="14">
    <source>
        <dbReference type="Proteomes" id="UP000507222"/>
    </source>
</evidence>
<proteinExistence type="predicted"/>
<protein>
    <recommendedName>
        <fullName evidence="3">dolichyl-P-Man:Man5GlcNAc2-PP-dolichol alpha-1,3-mannosyltransferase</fullName>
        <ecNumber evidence="3">2.4.1.258</ecNumber>
    </recommendedName>
</protein>
<feature type="transmembrane region" description="Helical" evidence="11">
    <location>
        <begin position="109"/>
        <end position="128"/>
    </location>
</feature>
<comment type="catalytic activity">
    <reaction evidence="10">
        <text>an alpha-D-Man-(1-&gt;2)-alpha-D-Man-(1-&gt;2)-alpha-D-Man-(1-&gt;3)-[alpha-D-Man-(1-&gt;6)]-beta-D-Man-(1-&gt;4)-beta-D-GlcNAc-(1-&gt;4)-alpha-D-GlcNAc-diphospho-di-trans,poly-cis-dolichol + a di-trans,poly-cis-dolichyl beta-D-mannosyl phosphate = an alpha-D-Man-(1-&gt;2)-alpha-D-Man-(1-&gt;2)-alpha-D-Man-(1-&gt;3)-[alpha-D-Man-(1-&gt;3)-alpha-D-Man-(1-&gt;6)]-beta-D-Man-(1-&gt;4)-beta-D-GlcNAc-(1-&gt;4)-alpha-D-GlcNAc-diphospho-di-trans,poly-cis-dolichol + a di-trans,poly-cis-dolichyl phosphate + H(+)</text>
        <dbReference type="Rhea" id="RHEA:29527"/>
        <dbReference type="Rhea" id="RHEA-COMP:19498"/>
        <dbReference type="Rhea" id="RHEA-COMP:19501"/>
        <dbReference type="Rhea" id="RHEA-COMP:19516"/>
        <dbReference type="Rhea" id="RHEA-COMP:19517"/>
        <dbReference type="ChEBI" id="CHEBI:15378"/>
        <dbReference type="ChEBI" id="CHEBI:57683"/>
        <dbReference type="ChEBI" id="CHEBI:58211"/>
        <dbReference type="ChEBI" id="CHEBI:132515"/>
        <dbReference type="ChEBI" id="CHEBI:132516"/>
        <dbReference type="EC" id="2.4.1.258"/>
    </reaction>
    <physiologicalReaction direction="left-to-right" evidence="10">
        <dbReference type="Rhea" id="RHEA:29528"/>
    </physiologicalReaction>
</comment>
<keyword evidence="9 11" id="KW-0472">Membrane</keyword>
<evidence type="ECO:0000256" key="11">
    <source>
        <dbReference type="SAM" id="Phobius"/>
    </source>
</evidence>
<dbReference type="AlphaFoldDB" id="A0A6J5XEB4"/>
<feature type="transmembrane region" description="Helical" evidence="11">
    <location>
        <begin position="30"/>
        <end position="53"/>
    </location>
</feature>
<evidence type="ECO:0000256" key="1">
    <source>
        <dbReference type="ARBA" id="ARBA00004477"/>
    </source>
</evidence>
<sequence length="441" mass="49920">MAVKSARRVKPSQQRSSKASNIKLLKSPKVAFAFALLLCDAVLVALIIAYVPYTKIDWDAYMSQVSGFLDGERDYSNLKGDTGPLVYPAGFLYFYSAFQYVTGGEVYPAQILFGVLYIINLGIILFIYGKTDVVPWWAMSLLCLSKRMHSIFVLRLFNDCLAMMLLHASLVSLLHQRWHLGLIIFSGAVSVKMNVLLYAPPLLLLMLRAMNIGGVISALSGAALVQILLGIPFILSHPFAYISRAFNLGRVFIHFWSVNFKFVPEPIFVSKAFAISLLIAHLGLLTAFAHYRWCMHEGGLFKFLYSRLDPIKLKLALTSSFSLKKSYNSHSSIKVLRKEYIVTTMFVGNFIGILCARSLHYQFYSWYFHSLPYLLWKTPFPTLLRVMLFIGVEFCWNVYPSSLYSSALLLCLHLVILVGLWSAPPEYPYVDNKALTVDKDK</sequence>
<evidence type="ECO:0000256" key="4">
    <source>
        <dbReference type="ARBA" id="ARBA00022676"/>
    </source>
</evidence>
<dbReference type="PANTHER" id="PTHR12646">
    <property type="entry name" value="NOT56 - RELATED"/>
    <property type="match status" value="1"/>
</dbReference>
<dbReference type="InterPro" id="IPR007873">
    <property type="entry name" value="Glycosyltransferase_ALG3"/>
</dbReference>
<feature type="transmembrane region" description="Helical" evidence="11">
    <location>
        <begin position="178"/>
        <end position="199"/>
    </location>
</feature>
<feature type="transmembrane region" description="Helical" evidence="11">
    <location>
        <begin position="272"/>
        <end position="293"/>
    </location>
</feature>
<feature type="transmembrane region" description="Helical" evidence="11">
    <location>
        <begin position="403"/>
        <end position="423"/>
    </location>
</feature>
<comment type="subcellular location">
    <subcellularLocation>
        <location evidence="1">Endoplasmic reticulum membrane</location>
        <topology evidence="1">Multi-pass membrane protein</topology>
    </subcellularLocation>
</comment>
<evidence type="ECO:0000313" key="12">
    <source>
        <dbReference type="EMBL" id="CAB4281554.1"/>
    </source>
</evidence>
<keyword evidence="4" id="KW-0328">Glycosyltransferase</keyword>
<evidence type="ECO:0000256" key="2">
    <source>
        <dbReference type="ARBA" id="ARBA00004922"/>
    </source>
</evidence>
<keyword evidence="7" id="KW-0256">Endoplasmic reticulum</keyword>
<keyword evidence="8 11" id="KW-1133">Transmembrane helix</keyword>
<dbReference type="OrthoDB" id="20028at2759"/>
<dbReference type="Proteomes" id="UP000507222">
    <property type="component" value="Unassembled WGS sequence"/>
</dbReference>
<reference evidence="13 14" key="2">
    <citation type="submission" date="2020-05" db="EMBL/GenBank/DDBJ databases">
        <authorList>
            <person name="Campoy J."/>
            <person name="Schneeberger K."/>
            <person name="Spophaly S."/>
        </authorList>
    </citation>
    <scope>NUCLEOTIDE SEQUENCE [LARGE SCALE GENOMIC DNA]</scope>
    <source>
        <strain evidence="13">PruArmRojPasFocal</strain>
    </source>
</reference>
<name>A0A6J5XEB4_PRUAR</name>
<feature type="transmembrane region" description="Helical" evidence="11">
    <location>
        <begin position="205"/>
        <end position="229"/>
    </location>
</feature>
<accession>A0A6J5XEB4</accession>
<dbReference type="PANTHER" id="PTHR12646:SF0">
    <property type="entry name" value="DOL-P-MAN:MAN(5)GLCNAC(2)-PP-DOL ALPHA-1,3-MANNOSYLTRANSFERASE"/>
    <property type="match status" value="1"/>
</dbReference>
<feature type="transmembrane region" description="Helical" evidence="11">
    <location>
        <begin position="148"/>
        <end position="166"/>
    </location>
</feature>
<evidence type="ECO:0000256" key="8">
    <source>
        <dbReference type="ARBA" id="ARBA00022989"/>
    </source>
</evidence>
<keyword evidence="6 11" id="KW-0812">Transmembrane</keyword>
<keyword evidence="5" id="KW-0808">Transferase</keyword>
<keyword evidence="15" id="KW-1185">Reference proteome</keyword>
<dbReference type="EC" id="2.4.1.258" evidence="3"/>
<evidence type="ECO:0000256" key="3">
    <source>
        <dbReference type="ARBA" id="ARBA00011964"/>
    </source>
</evidence>
<dbReference type="EMBL" id="CAEKDK010000005">
    <property type="protein sequence ID" value="CAB4281554.1"/>
    <property type="molecule type" value="Genomic_DNA"/>
</dbReference>
<evidence type="ECO:0000256" key="10">
    <source>
        <dbReference type="ARBA" id="ARBA00049506"/>
    </source>
</evidence>